<feature type="domain" description="Helicase C-terminal" evidence="2">
    <location>
        <begin position="318"/>
        <end position="486"/>
    </location>
</feature>
<dbReference type="Pfam" id="PF00271">
    <property type="entry name" value="Helicase_C"/>
    <property type="match status" value="1"/>
</dbReference>
<dbReference type="Proteomes" id="UP001162131">
    <property type="component" value="Unassembled WGS sequence"/>
</dbReference>
<feature type="domain" description="Helicase ATP-binding" evidence="1">
    <location>
        <begin position="46"/>
        <end position="210"/>
    </location>
</feature>
<evidence type="ECO:0008006" key="5">
    <source>
        <dbReference type="Google" id="ProtNLM"/>
    </source>
</evidence>
<dbReference type="GO" id="GO:0005524">
    <property type="term" value="F:ATP binding"/>
    <property type="evidence" value="ECO:0007669"/>
    <property type="project" value="InterPro"/>
</dbReference>
<evidence type="ECO:0000259" key="2">
    <source>
        <dbReference type="PROSITE" id="PS51194"/>
    </source>
</evidence>
<name>A0AAU9IRZ7_9CILI</name>
<dbReference type="AlphaFoldDB" id="A0AAU9IRZ7"/>
<dbReference type="InterPro" id="IPR006935">
    <property type="entry name" value="Helicase/UvrB_N"/>
</dbReference>
<dbReference type="GO" id="GO:0016787">
    <property type="term" value="F:hydrolase activity"/>
    <property type="evidence" value="ECO:0007669"/>
    <property type="project" value="InterPro"/>
</dbReference>
<dbReference type="GO" id="GO:0005737">
    <property type="term" value="C:cytoplasm"/>
    <property type="evidence" value="ECO:0007669"/>
    <property type="project" value="TreeGrafter"/>
</dbReference>
<dbReference type="InterPro" id="IPR027417">
    <property type="entry name" value="P-loop_NTPase"/>
</dbReference>
<dbReference type="SMART" id="SM00487">
    <property type="entry name" value="DEXDc"/>
    <property type="match status" value="1"/>
</dbReference>
<protein>
    <recommendedName>
        <fullName evidence="5">Dicer-like protein</fullName>
    </recommendedName>
</protein>
<dbReference type="PANTHER" id="PTHR14074">
    <property type="entry name" value="HELICASE WITH DEATH DOMAIN-RELATED"/>
    <property type="match status" value="1"/>
</dbReference>
<dbReference type="Gene3D" id="3.40.50.300">
    <property type="entry name" value="P-loop containing nucleotide triphosphate hydrolases"/>
    <property type="match status" value="2"/>
</dbReference>
<proteinExistence type="predicted"/>
<gene>
    <name evidence="3" type="ORF">BSTOLATCC_MIC20840</name>
</gene>
<accession>A0AAU9IRZ7</accession>
<dbReference type="SUPFAM" id="SSF52540">
    <property type="entry name" value="P-loop containing nucleoside triphosphate hydrolases"/>
    <property type="match status" value="1"/>
</dbReference>
<dbReference type="Pfam" id="PF04851">
    <property type="entry name" value="ResIII"/>
    <property type="match status" value="1"/>
</dbReference>
<dbReference type="PROSITE" id="PS51192">
    <property type="entry name" value="HELICASE_ATP_BIND_1"/>
    <property type="match status" value="1"/>
</dbReference>
<reference evidence="3" key="1">
    <citation type="submission" date="2021-09" db="EMBL/GenBank/DDBJ databases">
        <authorList>
            <consortium name="AG Swart"/>
            <person name="Singh M."/>
            <person name="Singh A."/>
            <person name="Seah K."/>
            <person name="Emmerich C."/>
        </authorList>
    </citation>
    <scope>NUCLEOTIDE SEQUENCE</scope>
    <source>
        <strain evidence="3">ATCC30299</strain>
    </source>
</reference>
<organism evidence="3 4">
    <name type="scientific">Blepharisma stoltei</name>
    <dbReference type="NCBI Taxonomy" id="1481888"/>
    <lineage>
        <taxon>Eukaryota</taxon>
        <taxon>Sar</taxon>
        <taxon>Alveolata</taxon>
        <taxon>Ciliophora</taxon>
        <taxon>Postciliodesmatophora</taxon>
        <taxon>Heterotrichea</taxon>
        <taxon>Heterotrichida</taxon>
        <taxon>Blepharismidae</taxon>
        <taxon>Blepharisma</taxon>
    </lineage>
</organism>
<evidence type="ECO:0000313" key="3">
    <source>
        <dbReference type="EMBL" id="CAG9318366.1"/>
    </source>
</evidence>
<dbReference type="EMBL" id="CAJZBQ010000020">
    <property type="protein sequence ID" value="CAG9318366.1"/>
    <property type="molecule type" value="Genomic_DNA"/>
</dbReference>
<keyword evidence="4" id="KW-1185">Reference proteome</keyword>
<evidence type="ECO:0000259" key="1">
    <source>
        <dbReference type="PROSITE" id="PS51192"/>
    </source>
</evidence>
<sequence length="881" mass="101972">MKNSSSSREVYKLENKMMDLIYSLYSNTDNETLYNDITPRDYQLEILEIAKARNTIAFLDTGTGKTLIAIMLTKWLSGKAVFLTPTKALIEQQDSVAKKFNIRCDWRSGKKGESWNSIKWQNWISKFDLLFLTPQLFLNSLRHGYLQMEQFDLLIYDECHHCKGEHPYFSIQTEFYFTSLKKPKILGLTASPVVTGPKEIKELKSELSDLCLFLDSDFAQVNRRSVNQIASQAKVIVKGVDHISECKSDIIEELSLIMKSNINMRDHFDSAKTVFEKIGEIGLKYYLRDFPYKNELLHYFETQLEEGYSELFLELVHLLNEHFSLEESSQVIILAERRVTVWYLVDALNYFSNLYNLNIKAGKVVGINQGSRSSEICKMKNSSHEYSLDDFRLGNINVLVATTVVEEGIDIPSCNFVIRYDSPPNNLRSYVQSKGRARDKDSKFIVLTPMHNQAETIDLIRRFDYMIVFLKNLADKPITKPERGMTSYVSFKIPETGATISTAWSELWVKDFETALKKLTGEKIKYETSYIREVSKVKGYSGIVKFPSLFCIEDVKSSRLYCRENDALKDAIVQAAEALYQNEFIDEFLFQCIEKGLRATDSKLRYKNSKSSVCSPFDDKAYLEQNSIEKFIGNLDSFYHIYKLIISDQQSELSLGLFSTADIPECPFDLFSSKYNINSSIKQTQNPSRIRMQLIRTERFDLKNLSMVKAFHLTINSILCSQFNRTKRNIYEEHIGNAVSDLEIQVPLCVVPILDDNINWNIIKSNILFLRNPAKFDSKSYENLALKLDTNDLYIILDILFDSPKHEVYNNNSNLVACIEREINEEYLSVQKFDCHANTQKKYKEFLRRSDLIFSPIPTYFLNLCRMLPNIISKIDEFLFG</sequence>
<comment type="caution">
    <text evidence="3">The sequence shown here is derived from an EMBL/GenBank/DDBJ whole genome shotgun (WGS) entry which is preliminary data.</text>
</comment>
<dbReference type="PANTHER" id="PTHR14074:SF16">
    <property type="entry name" value="ANTIVIRAL INNATE IMMUNE RESPONSE RECEPTOR RIG-I"/>
    <property type="match status" value="1"/>
</dbReference>
<dbReference type="InterPro" id="IPR001650">
    <property type="entry name" value="Helicase_C-like"/>
</dbReference>
<evidence type="ECO:0000313" key="4">
    <source>
        <dbReference type="Proteomes" id="UP001162131"/>
    </source>
</evidence>
<dbReference type="GO" id="GO:0003677">
    <property type="term" value="F:DNA binding"/>
    <property type="evidence" value="ECO:0007669"/>
    <property type="project" value="InterPro"/>
</dbReference>
<dbReference type="SMART" id="SM00490">
    <property type="entry name" value="HELICc"/>
    <property type="match status" value="1"/>
</dbReference>
<dbReference type="PROSITE" id="PS51194">
    <property type="entry name" value="HELICASE_CTER"/>
    <property type="match status" value="1"/>
</dbReference>
<dbReference type="InterPro" id="IPR051363">
    <property type="entry name" value="RLR_Helicase"/>
</dbReference>
<dbReference type="InterPro" id="IPR014001">
    <property type="entry name" value="Helicase_ATP-bd"/>
</dbReference>